<keyword evidence="7" id="KW-0645">Protease</keyword>
<organism evidence="7 8">
    <name type="scientific">Shimia sagamensis</name>
    <dbReference type="NCBI Taxonomy" id="1566352"/>
    <lineage>
        <taxon>Bacteria</taxon>
        <taxon>Pseudomonadati</taxon>
        <taxon>Pseudomonadota</taxon>
        <taxon>Alphaproteobacteria</taxon>
        <taxon>Rhodobacterales</taxon>
        <taxon>Roseobacteraceae</taxon>
    </lineage>
</organism>
<feature type="domain" description="Peptidase M24 C-terminal" evidence="6">
    <location>
        <begin position="538"/>
        <end position="597"/>
    </location>
</feature>
<dbReference type="Gene3D" id="3.40.350.10">
    <property type="entry name" value="Creatinase/prolidase N-terminal domain"/>
    <property type="match status" value="2"/>
</dbReference>
<keyword evidence="2" id="KW-0479">Metal-binding</keyword>
<dbReference type="EMBL" id="FXTY01000004">
    <property type="protein sequence ID" value="SMP22264.1"/>
    <property type="molecule type" value="Genomic_DNA"/>
</dbReference>
<dbReference type="RefSeq" id="WP_283426114.1">
    <property type="nucleotide sequence ID" value="NZ_FXTY01000004.1"/>
</dbReference>
<dbReference type="CDD" id="cd01085">
    <property type="entry name" value="APP"/>
    <property type="match status" value="1"/>
</dbReference>
<dbReference type="Pfam" id="PF00557">
    <property type="entry name" value="Peptidase_M24"/>
    <property type="match status" value="1"/>
</dbReference>
<dbReference type="InterPro" id="IPR033740">
    <property type="entry name" value="Pept_M24B"/>
</dbReference>
<sequence>MFQDFVVTARPEQGPARLTALRAQMAAEGLDGFLVPRADAHQGEYVAPRDDRLAWLTGFTGSAGFCVVLKDVAGVFVDGRYRTQVKEQVANCFTPVDWPEVLPGPWIVENLDTGHVGFDPWLYTVGQLEALHKATEDHMITFVPVNNPIDAIWDDQPGAPMAAVKSHPTQVAGESHGDKRSRLAADLNAHGETAAVITLPDSIAWLLNIRGADIPRNPLAHGFAVLNSDSSVDLFMAEQKLTDVRNHLGEAVRVHAPDAFIPYLTQLSGTVRLDKSSAPIAVQAAVMQSDADISYSQDPCVMPKARKNASEIAGMAEAHLRDGAAVVNFLSWFDAQEKTALSEIDVVTKLEEYRRATNALLEISFDTIAGAGPNGAIMHYRVTEETNRPLQNGDLMVLDSGGQYADGTTDITRTLPIGNVSEDAKIAFTRVLQGMIAVSRMRFPKGVAGSHIEAIGRLPLWMAGQDFDHGLGHGVGAYLCVHEGPQRLSRVSDTPLEVGMILSNEPGYYRPGAFGIRIENLIVVEEAPALPGGDDHRKMLQFRNLTFAPIDRDMVVVDLLNEAELDWLNAYHATCRQVLSPRLAPEQQMWLDAACAALSHSAA</sequence>
<reference evidence="7 8" key="1">
    <citation type="submission" date="2017-05" db="EMBL/GenBank/DDBJ databases">
        <authorList>
            <person name="Varghese N."/>
            <person name="Submissions S."/>
        </authorList>
    </citation>
    <scope>NUCLEOTIDE SEQUENCE [LARGE SCALE GENOMIC DNA]</scope>
    <source>
        <strain evidence="7 8">DSM 29734</strain>
    </source>
</reference>
<keyword evidence="7" id="KW-0031">Aminopeptidase</keyword>
<dbReference type="SUPFAM" id="SSF55920">
    <property type="entry name" value="Creatinase/aminopeptidase"/>
    <property type="match status" value="1"/>
</dbReference>
<keyword evidence="8" id="KW-1185">Reference proteome</keyword>
<dbReference type="SUPFAM" id="SSF53092">
    <property type="entry name" value="Creatinase/prolidase N-terminal domain"/>
    <property type="match status" value="1"/>
</dbReference>
<dbReference type="Gene3D" id="3.90.230.10">
    <property type="entry name" value="Creatinase/methionine aminopeptidase superfamily"/>
    <property type="match status" value="1"/>
</dbReference>
<gene>
    <name evidence="7" type="ORF">SAMN06265373_104146</name>
</gene>
<evidence type="ECO:0000259" key="5">
    <source>
        <dbReference type="Pfam" id="PF01321"/>
    </source>
</evidence>
<evidence type="ECO:0000256" key="2">
    <source>
        <dbReference type="ARBA" id="ARBA00022723"/>
    </source>
</evidence>
<dbReference type="GO" id="GO:0004177">
    <property type="term" value="F:aminopeptidase activity"/>
    <property type="evidence" value="ECO:0007669"/>
    <property type="project" value="UniProtKB-KW"/>
</dbReference>
<protein>
    <submittedName>
        <fullName evidence="7">Xaa-Pro aminopeptidase</fullName>
    </submittedName>
</protein>
<feature type="domain" description="Peptidase M24" evidence="4">
    <location>
        <begin position="314"/>
        <end position="526"/>
    </location>
</feature>
<dbReference type="Proteomes" id="UP001157961">
    <property type="component" value="Unassembled WGS sequence"/>
</dbReference>
<dbReference type="InterPro" id="IPR029149">
    <property type="entry name" value="Creatin/AminoP/Spt16_N"/>
</dbReference>
<dbReference type="InterPro" id="IPR000994">
    <property type="entry name" value="Pept_M24"/>
</dbReference>
<dbReference type="InterPro" id="IPR000587">
    <property type="entry name" value="Creatinase_N"/>
</dbReference>
<dbReference type="Pfam" id="PF16188">
    <property type="entry name" value="Peptidase_M24_C"/>
    <property type="match status" value="1"/>
</dbReference>
<comment type="caution">
    <text evidence="7">The sequence shown here is derived from an EMBL/GenBank/DDBJ whole genome shotgun (WGS) entry which is preliminary data.</text>
</comment>
<evidence type="ECO:0000259" key="6">
    <source>
        <dbReference type="Pfam" id="PF16188"/>
    </source>
</evidence>
<evidence type="ECO:0000256" key="3">
    <source>
        <dbReference type="ARBA" id="ARBA00022801"/>
    </source>
</evidence>
<dbReference type="InterPro" id="IPR050422">
    <property type="entry name" value="X-Pro_aminopeptidase_P"/>
</dbReference>
<dbReference type="PANTHER" id="PTHR43763:SF6">
    <property type="entry name" value="XAA-PRO AMINOPEPTIDASE 1"/>
    <property type="match status" value="1"/>
</dbReference>
<evidence type="ECO:0000313" key="7">
    <source>
        <dbReference type="EMBL" id="SMP22264.1"/>
    </source>
</evidence>
<feature type="domain" description="Creatinase N-terminal" evidence="5">
    <location>
        <begin position="17"/>
        <end position="151"/>
    </location>
</feature>
<dbReference type="InterPro" id="IPR032416">
    <property type="entry name" value="Peptidase_M24_C"/>
</dbReference>
<dbReference type="InterPro" id="IPR036005">
    <property type="entry name" value="Creatinase/aminopeptidase-like"/>
</dbReference>
<accession>A0ABY1NZA0</accession>
<evidence type="ECO:0000256" key="1">
    <source>
        <dbReference type="ARBA" id="ARBA00008766"/>
    </source>
</evidence>
<evidence type="ECO:0000259" key="4">
    <source>
        <dbReference type="Pfam" id="PF00557"/>
    </source>
</evidence>
<dbReference type="Pfam" id="PF16189">
    <property type="entry name" value="Creatinase_N_2"/>
    <property type="match status" value="1"/>
</dbReference>
<dbReference type="PANTHER" id="PTHR43763">
    <property type="entry name" value="XAA-PRO AMINOPEPTIDASE 1"/>
    <property type="match status" value="1"/>
</dbReference>
<keyword evidence="3" id="KW-0378">Hydrolase</keyword>
<dbReference type="Pfam" id="PF01321">
    <property type="entry name" value="Creatinase_N"/>
    <property type="match status" value="1"/>
</dbReference>
<name>A0ABY1NZA0_9RHOB</name>
<evidence type="ECO:0000313" key="8">
    <source>
        <dbReference type="Proteomes" id="UP001157961"/>
    </source>
</evidence>
<comment type="similarity">
    <text evidence="1">Belongs to the peptidase M24B family.</text>
</comment>
<proteinExistence type="inferred from homology"/>